<dbReference type="InterPro" id="IPR001451">
    <property type="entry name" value="Hexapep"/>
</dbReference>
<name>A0ABU9AMM8_9BACT</name>
<accession>A0ABU9AMM8</accession>
<dbReference type="Proteomes" id="UP001371305">
    <property type="component" value="Unassembled WGS sequence"/>
</dbReference>
<dbReference type="SUPFAM" id="SSF51161">
    <property type="entry name" value="Trimeric LpxA-like enzymes"/>
    <property type="match status" value="1"/>
</dbReference>
<organism evidence="1 2">
    <name type="scientific">Luteolibacter soli</name>
    <dbReference type="NCBI Taxonomy" id="3135280"/>
    <lineage>
        <taxon>Bacteria</taxon>
        <taxon>Pseudomonadati</taxon>
        <taxon>Verrucomicrobiota</taxon>
        <taxon>Verrucomicrobiia</taxon>
        <taxon>Verrucomicrobiales</taxon>
        <taxon>Verrucomicrobiaceae</taxon>
        <taxon>Luteolibacter</taxon>
    </lineage>
</organism>
<evidence type="ECO:0000313" key="1">
    <source>
        <dbReference type="EMBL" id="MEK7948956.1"/>
    </source>
</evidence>
<reference evidence="1 2" key="1">
    <citation type="submission" date="2024-04" db="EMBL/GenBank/DDBJ databases">
        <title>Luteolibacter sp. isolated from soil.</title>
        <authorList>
            <person name="An J."/>
        </authorList>
    </citation>
    <scope>NUCLEOTIDE SEQUENCE [LARGE SCALE GENOMIC DNA]</scope>
    <source>
        <strain evidence="1 2">Y139</strain>
    </source>
</reference>
<evidence type="ECO:0000313" key="2">
    <source>
        <dbReference type="Proteomes" id="UP001371305"/>
    </source>
</evidence>
<dbReference type="Gene3D" id="2.160.10.10">
    <property type="entry name" value="Hexapeptide repeat proteins"/>
    <property type="match status" value="1"/>
</dbReference>
<dbReference type="EMBL" id="JBBUKT010000001">
    <property type="protein sequence ID" value="MEK7948956.1"/>
    <property type="molecule type" value="Genomic_DNA"/>
</dbReference>
<proteinExistence type="predicted"/>
<dbReference type="InterPro" id="IPR050484">
    <property type="entry name" value="Transf_Hexapept/Carb_Anhydrase"/>
</dbReference>
<dbReference type="RefSeq" id="WP_341402304.1">
    <property type="nucleotide sequence ID" value="NZ_JBBUKT010000001.1"/>
</dbReference>
<dbReference type="CDD" id="cd04645">
    <property type="entry name" value="LbH_gamma_CA_like"/>
    <property type="match status" value="1"/>
</dbReference>
<comment type="caution">
    <text evidence="1">The sequence shown here is derived from an EMBL/GenBank/DDBJ whole genome shotgun (WGS) entry which is preliminary data.</text>
</comment>
<dbReference type="PANTHER" id="PTHR13061">
    <property type="entry name" value="DYNACTIN SUBUNIT P25"/>
    <property type="match status" value="1"/>
</dbReference>
<protein>
    <submittedName>
        <fullName evidence="1">Gamma carbonic anhydrase family protein</fullName>
    </submittedName>
</protein>
<keyword evidence="2" id="KW-1185">Reference proteome</keyword>
<gene>
    <name evidence="1" type="ORF">WKV53_00530</name>
</gene>
<dbReference type="Pfam" id="PF00132">
    <property type="entry name" value="Hexapep"/>
    <property type="match status" value="1"/>
</dbReference>
<dbReference type="InterPro" id="IPR011004">
    <property type="entry name" value="Trimer_LpxA-like_sf"/>
</dbReference>
<dbReference type="InterPro" id="IPR047324">
    <property type="entry name" value="LbH_gamma_CA-like"/>
</dbReference>
<sequence length="179" mass="19044">MPDASHVSPAMAIERYESFTPQIHPTTFIANSADVIGRVTLGEESSVWYNTTLRGDINEIVIGPRSNVQDNAVIHLADDYGCYVGELVTVGHSAILHACTVKDEVLVGMGAIVLDGTVIGERSIIGAGALVTGGTVIPPGSLVLGSPAKVVRTLSLDEQAKVKTWAEKYVVQSRKYLAR</sequence>
<dbReference type="PANTHER" id="PTHR13061:SF29">
    <property type="entry name" value="GAMMA CARBONIC ANHYDRASE-LIKE 1, MITOCHONDRIAL-RELATED"/>
    <property type="match status" value="1"/>
</dbReference>